<dbReference type="InterPro" id="IPR003689">
    <property type="entry name" value="ZIP"/>
</dbReference>
<evidence type="ECO:0000256" key="6">
    <source>
        <dbReference type="SAM" id="MobiDB-lite"/>
    </source>
</evidence>
<feature type="signal peptide" evidence="8">
    <location>
        <begin position="1"/>
        <end position="16"/>
    </location>
</feature>
<reference evidence="9" key="1">
    <citation type="submission" date="2022-01" db="EMBL/GenBank/DDBJ databases">
        <authorList>
            <person name="King R."/>
        </authorList>
    </citation>
    <scope>NUCLEOTIDE SEQUENCE</scope>
</reference>
<feature type="transmembrane region" description="Helical" evidence="7">
    <location>
        <begin position="551"/>
        <end position="568"/>
    </location>
</feature>
<dbReference type="GO" id="GO:0071578">
    <property type="term" value="P:zinc ion import across plasma membrane"/>
    <property type="evidence" value="ECO:0007669"/>
    <property type="project" value="TreeGrafter"/>
</dbReference>
<protein>
    <recommendedName>
        <fullName evidence="11">Zinc transporter foi</fullName>
    </recommendedName>
</protein>
<feature type="compositionally biased region" description="Low complexity" evidence="6">
    <location>
        <begin position="80"/>
        <end position="90"/>
    </location>
</feature>
<dbReference type="InterPro" id="IPR050799">
    <property type="entry name" value="ZIP_Transporter"/>
</dbReference>
<evidence type="ECO:0000313" key="9">
    <source>
        <dbReference type="EMBL" id="CAH1101215.1"/>
    </source>
</evidence>
<dbReference type="PANTHER" id="PTHR12191:SF37">
    <property type="entry name" value="ZINC TRANSPORTER FOI"/>
    <property type="match status" value="1"/>
</dbReference>
<keyword evidence="8" id="KW-0732">Signal</keyword>
<comment type="subcellular location">
    <subcellularLocation>
        <location evidence="1">Membrane</location>
        <topology evidence="1">Multi-pass membrane protein</topology>
    </subcellularLocation>
</comment>
<dbReference type="Pfam" id="PF02535">
    <property type="entry name" value="Zip"/>
    <property type="match status" value="1"/>
</dbReference>
<evidence type="ECO:0000256" key="1">
    <source>
        <dbReference type="ARBA" id="ARBA00004141"/>
    </source>
</evidence>
<feature type="transmembrane region" description="Helical" evidence="7">
    <location>
        <begin position="589"/>
        <end position="608"/>
    </location>
</feature>
<feature type="compositionally biased region" description="Polar residues" evidence="6">
    <location>
        <begin position="374"/>
        <end position="393"/>
    </location>
</feature>
<organism evidence="9 10">
    <name type="scientific">Psylliodes chrysocephalus</name>
    <dbReference type="NCBI Taxonomy" id="3402493"/>
    <lineage>
        <taxon>Eukaryota</taxon>
        <taxon>Metazoa</taxon>
        <taxon>Ecdysozoa</taxon>
        <taxon>Arthropoda</taxon>
        <taxon>Hexapoda</taxon>
        <taxon>Insecta</taxon>
        <taxon>Pterygota</taxon>
        <taxon>Neoptera</taxon>
        <taxon>Endopterygota</taxon>
        <taxon>Coleoptera</taxon>
        <taxon>Polyphaga</taxon>
        <taxon>Cucujiformia</taxon>
        <taxon>Chrysomeloidea</taxon>
        <taxon>Chrysomelidae</taxon>
        <taxon>Galerucinae</taxon>
        <taxon>Alticini</taxon>
        <taxon>Psylliodes</taxon>
    </lineage>
</organism>
<dbReference type="PANTHER" id="PTHR12191">
    <property type="entry name" value="SOLUTE CARRIER FAMILY 39"/>
    <property type="match status" value="1"/>
</dbReference>
<gene>
    <name evidence="9" type="ORF">PSYICH_LOCUS2909</name>
</gene>
<evidence type="ECO:0000256" key="7">
    <source>
        <dbReference type="SAM" id="Phobius"/>
    </source>
</evidence>
<keyword evidence="5 7" id="KW-0472">Membrane</keyword>
<dbReference type="OrthoDB" id="200954at2759"/>
<feature type="transmembrane region" description="Helical" evidence="7">
    <location>
        <begin position="525"/>
        <end position="545"/>
    </location>
</feature>
<proteinExistence type="inferred from homology"/>
<feature type="transmembrane region" description="Helical" evidence="7">
    <location>
        <begin position="209"/>
        <end position="231"/>
    </location>
</feature>
<evidence type="ECO:0000256" key="2">
    <source>
        <dbReference type="ARBA" id="ARBA00006939"/>
    </source>
</evidence>
<evidence type="ECO:0000313" key="10">
    <source>
        <dbReference type="Proteomes" id="UP001153636"/>
    </source>
</evidence>
<accession>A0A9P0CJW5</accession>
<feature type="compositionally biased region" description="Basic and acidic residues" evidence="6">
    <location>
        <begin position="55"/>
        <end position="79"/>
    </location>
</feature>
<keyword evidence="4 7" id="KW-1133">Transmembrane helix</keyword>
<sequence>MSHHVLSVCIFCFICATHTPCASHAAVKHSLHYKDYSDPLNSSFIEKFSEPNRENVNTLDKHGNSIRDANHRKIKRNSDTSDSVNVNSSDSDQDHLKKIFLKYGDGDFMTQDGFKKFLLDLNLSRIFVKEDEQHGDLHKHTEKVNETCTEIQEIPKSIGLDRKNEKINETLLYKMCPFLLYSLVNKDCTYDSHDHRHTEEETSLVNNGFVWLCSILAVILISACGVLSLAIIPVMQKRFYKPLIQFLVALAVGTLAGDALLHLLPHAMSTTHSHHHHTQEDTHSHDENIQKGCVAMLGLTFFFVMERLISLTVKWRKGKQKHQHSHVTVINDRRDSSNLKNDTQCMDKYNSFPYCYKDIMDNPHTTFLESDKTATTVADPSLKSDSQRLSKSSTFEKLEPNNQNAECPSDLNICTEANKMLTPEHKVNDDYTVILREHKSEHHGHSHKHGHVHAAPKDFSSVAWMVIMGDGLHNFTDGMAIGAAFSGSLAGGFSTTVAVFCHELPHELGDFAMLLKAGMTIKQALFYNVLSSILCVFGNVFGLVLGNTEYASSWVFAAAAGMFIYIALVDMIPELSSAHEDEGNVGQCILHLGGLLSGLGVMALIAFYEHDLMTVFSESR</sequence>
<dbReference type="AlphaFoldDB" id="A0A9P0CJW5"/>
<dbReference type="GO" id="GO:0140410">
    <property type="term" value="F:monoatomic cation:bicarbonate symporter activity"/>
    <property type="evidence" value="ECO:0007669"/>
    <property type="project" value="TreeGrafter"/>
</dbReference>
<keyword evidence="10" id="KW-1185">Reference proteome</keyword>
<feature type="region of interest" description="Disordered" evidence="6">
    <location>
        <begin position="55"/>
        <end position="91"/>
    </location>
</feature>
<evidence type="ECO:0000256" key="8">
    <source>
        <dbReference type="SAM" id="SignalP"/>
    </source>
</evidence>
<dbReference type="GO" id="GO:0005385">
    <property type="term" value="F:zinc ion transmembrane transporter activity"/>
    <property type="evidence" value="ECO:0007669"/>
    <property type="project" value="TreeGrafter"/>
</dbReference>
<dbReference type="EMBL" id="OV651823">
    <property type="protein sequence ID" value="CAH1101215.1"/>
    <property type="molecule type" value="Genomic_DNA"/>
</dbReference>
<evidence type="ECO:0008006" key="11">
    <source>
        <dbReference type="Google" id="ProtNLM"/>
    </source>
</evidence>
<feature type="transmembrane region" description="Helical" evidence="7">
    <location>
        <begin position="243"/>
        <end position="264"/>
    </location>
</feature>
<keyword evidence="3 7" id="KW-0812">Transmembrane</keyword>
<comment type="similarity">
    <text evidence="2">Belongs to the ZIP transporter (TC 2.A.5) family.</text>
</comment>
<name>A0A9P0CJW5_9CUCU</name>
<evidence type="ECO:0000256" key="4">
    <source>
        <dbReference type="ARBA" id="ARBA00022989"/>
    </source>
</evidence>
<evidence type="ECO:0000256" key="5">
    <source>
        <dbReference type="ARBA" id="ARBA00023136"/>
    </source>
</evidence>
<feature type="chain" id="PRO_5040372332" description="Zinc transporter foi" evidence="8">
    <location>
        <begin position="17"/>
        <end position="620"/>
    </location>
</feature>
<feature type="region of interest" description="Disordered" evidence="6">
    <location>
        <begin position="374"/>
        <end position="403"/>
    </location>
</feature>
<dbReference type="GO" id="GO:0030003">
    <property type="term" value="P:intracellular monoatomic cation homeostasis"/>
    <property type="evidence" value="ECO:0007669"/>
    <property type="project" value="TreeGrafter"/>
</dbReference>
<dbReference type="GO" id="GO:0005886">
    <property type="term" value="C:plasma membrane"/>
    <property type="evidence" value="ECO:0007669"/>
    <property type="project" value="TreeGrafter"/>
</dbReference>
<evidence type="ECO:0000256" key="3">
    <source>
        <dbReference type="ARBA" id="ARBA00022692"/>
    </source>
</evidence>
<feature type="transmembrane region" description="Helical" evidence="7">
    <location>
        <begin position="294"/>
        <end position="313"/>
    </location>
</feature>
<dbReference type="Proteomes" id="UP001153636">
    <property type="component" value="Chromosome 11"/>
</dbReference>